<evidence type="ECO:0000256" key="3">
    <source>
        <dbReference type="ARBA" id="ARBA00022676"/>
    </source>
</evidence>
<dbReference type="EMBL" id="MFJW01000001">
    <property type="protein sequence ID" value="OGG30388.1"/>
    <property type="molecule type" value="Genomic_DNA"/>
</dbReference>
<keyword evidence="6 8" id="KW-1133">Transmembrane helix</keyword>
<keyword evidence="4" id="KW-0808">Transferase</keyword>
<feature type="transmembrane region" description="Helical" evidence="8">
    <location>
        <begin position="735"/>
        <end position="756"/>
    </location>
</feature>
<feature type="transmembrane region" description="Helical" evidence="8">
    <location>
        <begin position="310"/>
        <end position="332"/>
    </location>
</feature>
<name>A0A1F6B0F0_9BACT</name>
<comment type="caution">
    <text evidence="9">The sequence shown here is derived from an EMBL/GenBank/DDBJ whole genome shotgun (WGS) entry which is preliminary data.</text>
</comment>
<reference evidence="9 10" key="1">
    <citation type="journal article" date="2016" name="Nat. Commun.">
        <title>Thousands of microbial genomes shed light on interconnected biogeochemical processes in an aquifer system.</title>
        <authorList>
            <person name="Anantharaman K."/>
            <person name="Brown C.T."/>
            <person name="Hug L.A."/>
            <person name="Sharon I."/>
            <person name="Castelle C.J."/>
            <person name="Probst A.J."/>
            <person name="Thomas B.C."/>
            <person name="Singh A."/>
            <person name="Wilkins M.J."/>
            <person name="Karaoz U."/>
            <person name="Brodie E.L."/>
            <person name="Williams K.H."/>
            <person name="Hubbard S.S."/>
            <person name="Banfield J.F."/>
        </authorList>
    </citation>
    <scope>NUCLEOTIDE SEQUENCE [LARGE SCALE GENOMIC DNA]</scope>
</reference>
<evidence type="ECO:0000256" key="1">
    <source>
        <dbReference type="ARBA" id="ARBA00004651"/>
    </source>
</evidence>
<evidence type="ECO:0000256" key="4">
    <source>
        <dbReference type="ARBA" id="ARBA00022679"/>
    </source>
</evidence>
<feature type="transmembrane region" description="Helical" evidence="8">
    <location>
        <begin position="96"/>
        <end position="116"/>
    </location>
</feature>
<feature type="transmembrane region" description="Helical" evidence="8">
    <location>
        <begin position="673"/>
        <end position="691"/>
    </location>
</feature>
<evidence type="ECO:0000313" key="10">
    <source>
        <dbReference type="Proteomes" id="UP000178461"/>
    </source>
</evidence>
<feature type="transmembrane region" description="Helical" evidence="8">
    <location>
        <begin position="698"/>
        <end position="729"/>
    </location>
</feature>
<dbReference type="AlphaFoldDB" id="A0A1F6B0F0"/>
<feature type="transmembrane region" description="Helical" evidence="8">
    <location>
        <begin position="136"/>
        <end position="162"/>
    </location>
</feature>
<feature type="transmembrane region" description="Helical" evidence="8">
    <location>
        <begin position="910"/>
        <end position="932"/>
    </location>
</feature>
<keyword evidence="2" id="KW-1003">Cell membrane</keyword>
<dbReference type="Proteomes" id="UP000178461">
    <property type="component" value="Unassembled WGS sequence"/>
</dbReference>
<evidence type="ECO:0000256" key="7">
    <source>
        <dbReference type="ARBA" id="ARBA00023136"/>
    </source>
</evidence>
<proteinExistence type="predicted"/>
<dbReference type="PANTHER" id="PTHR33908:SF11">
    <property type="entry name" value="MEMBRANE PROTEIN"/>
    <property type="match status" value="1"/>
</dbReference>
<evidence type="ECO:0000256" key="6">
    <source>
        <dbReference type="ARBA" id="ARBA00022989"/>
    </source>
</evidence>
<gene>
    <name evidence="9" type="ORF">A2971_00790</name>
</gene>
<feature type="transmembrane region" description="Helical" evidence="8">
    <location>
        <begin position="938"/>
        <end position="956"/>
    </location>
</feature>
<sequence length="986" mass="111842">MGNATRMLLFIVISSVILSPLIAPFFKPGRAWTYDVDIHAFRMAAFHNALKDGNIPPRWSSQLVYGWGSPLFSFNWSLPYWMGEPFLFAGWSVTDASKAVIILSVVLSYLFMFFFLREWFGFWPALGGTAIYEWSLYRLFLLFTGGGLGMHAAFIFWPMLFWGVLTGKKNPTRAFILICLGTAGLMLSHQVMFLMIQPLLWVFILFTVRKDMNTLTRLGGAFFAGLGLTAYFWLPAFVEQNFLHIGMTKLIVWNNFLDVQTIFHEPGITNTTTPLQYWYWSTGWNLFIIAIVACVLLFRFPKKFPINGLFALFFFIGQFLMVRASGFLWSAIPLLADFQYPVRFQSLSLFCGSILGAYVIFRCRRVSWAVCIGVVAGTIAVNSMAIPTNWPRADITDAYYYQADSTVDMMGEYLPVWANVKHFFDDSERFERHPVGRIIEGDGTIDTPVKRASTVSFIVRATSPVSVVINQFYFPGWQITASGKPVASEVYGHGEMLVHLPQGISAVSARFGDTPIRAFGNSLSLATAMVMVFWMIGAVWKKKANTLSIILILLTALWLCFNLVFFWANANIDSYFFWAFGQYLRTNQYPFLPYFTYERPTTMAPPLFSVLLVFAQLTPFPAFVIRFMQTVLLCGSGYLVYLILKKSFSRETCVVIACIFVLIPGNVVYTNYLMSEILAQFFITLVGYFFLKQSAHGYAYALFWSAVGILAKYALVMYAGFAAVLFVLARPNRKLWWVAMGAAVIILGWVSINWSITGSFGLSDLKGGHLYNNVVWVAGIVPDERTKPMLTLRRYVPPDVDIRKAYWDMQAYILPSVNRSWPAADFILGSVALEAIKEHPFAYVKESVIGFIKLHDNRIPYWEYLGTFGKPQGVYSLTCEGLGSITLCIPPVRTSLGIPLWNTFIAFSNWFYSALFPWISYGLLIPSLVFGLFSKNTTWRTCALLYLGGVLLHAMVEHHDTRYIIPFYPLMTIIIAFGLQRVKKLL</sequence>
<feature type="transmembrane region" description="Helical" evidence="8">
    <location>
        <begin position="963"/>
        <end position="982"/>
    </location>
</feature>
<keyword evidence="5 8" id="KW-0812">Transmembrane</keyword>
<evidence type="ECO:0000313" key="9">
    <source>
        <dbReference type="EMBL" id="OGG30388.1"/>
    </source>
</evidence>
<feature type="transmembrane region" description="Helical" evidence="8">
    <location>
        <begin position="623"/>
        <end position="644"/>
    </location>
</feature>
<feature type="transmembrane region" description="Helical" evidence="8">
    <location>
        <begin position="547"/>
        <end position="568"/>
    </location>
</feature>
<dbReference type="GO" id="GO:0016763">
    <property type="term" value="F:pentosyltransferase activity"/>
    <property type="evidence" value="ECO:0007669"/>
    <property type="project" value="TreeGrafter"/>
</dbReference>
<feature type="transmembrane region" description="Helical" evidence="8">
    <location>
        <begin position="218"/>
        <end position="238"/>
    </location>
</feature>
<feature type="transmembrane region" description="Helical" evidence="8">
    <location>
        <begin position="7"/>
        <end position="26"/>
    </location>
</feature>
<feature type="transmembrane region" description="Helical" evidence="8">
    <location>
        <begin position="344"/>
        <end position="361"/>
    </location>
</feature>
<evidence type="ECO:0000256" key="2">
    <source>
        <dbReference type="ARBA" id="ARBA00022475"/>
    </source>
</evidence>
<feature type="transmembrane region" description="Helical" evidence="8">
    <location>
        <begin position="368"/>
        <end position="386"/>
    </location>
</feature>
<feature type="transmembrane region" description="Helical" evidence="8">
    <location>
        <begin position="174"/>
        <end position="206"/>
    </location>
</feature>
<evidence type="ECO:0000256" key="5">
    <source>
        <dbReference type="ARBA" id="ARBA00022692"/>
    </source>
</evidence>
<feature type="transmembrane region" description="Helical" evidence="8">
    <location>
        <begin position="518"/>
        <end position="540"/>
    </location>
</feature>
<dbReference type="GO" id="GO:0005886">
    <property type="term" value="C:plasma membrane"/>
    <property type="evidence" value="ECO:0007669"/>
    <property type="project" value="UniProtKB-SubCell"/>
</dbReference>
<feature type="transmembrane region" description="Helical" evidence="8">
    <location>
        <begin position="277"/>
        <end position="298"/>
    </location>
</feature>
<protein>
    <submittedName>
        <fullName evidence="9">Uncharacterized protein</fullName>
    </submittedName>
</protein>
<dbReference type="PANTHER" id="PTHR33908">
    <property type="entry name" value="MANNOSYLTRANSFERASE YKCB-RELATED"/>
    <property type="match status" value="1"/>
</dbReference>
<dbReference type="InterPro" id="IPR050297">
    <property type="entry name" value="LipidA_mod_glycosyltrf_83"/>
</dbReference>
<keyword evidence="3" id="KW-0328">Glycosyltransferase</keyword>
<comment type="subcellular location">
    <subcellularLocation>
        <location evidence="1">Cell membrane</location>
        <topology evidence="1">Multi-pass membrane protein</topology>
    </subcellularLocation>
</comment>
<evidence type="ECO:0000256" key="8">
    <source>
        <dbReference type="SAM" id="Phobius"/>
    </source>
</evidence>
<dbReference type="GO" id="GO:0009103">
    <property type="term" value="P:lipopolysaccharide biosynthetic process"/>
    <property type="evidence" value="ECO:0007669"/>
    <property type="project" value="UniProtKB-ARBA"/>
</dbReference>
<organism evidence="9 10">
    <name type="scientific">Candidatus Gottesmanbacteria bacterium RIFCSPLOWO2_01_FULL_46_21</name>
    <dbReference type="NCBI Taxonomy" id="1798393"/>
    <lineage>
        <taxon>Bacteria</taxon>
        <taxon>Candidatus Gottesmaniibacteriota</taxon>
    </lineage>
</organism>
<accession>A0A1F6B0F0</accession>
<keyword evidence="7 8" id="KW-0472">Membrane</keyword>